<gene>
    <name evidence="1" type="ORF">QR680_011431</name>
</gene>
<reference evidence="1" key="1">
    <citation type="submission" date="2023-06" db="EMBL/GenBank/DDBJ databases">
        <title>Genomic analysis of the entomopathogenic nematode Steinernema hermaphroditum.</title>
        <authorList>
            <person name="Schwarz E.M."/>
            <person name="Heppert J.K."/>
            <person name="Baniya A."/>
            <person name="Schwartz H.T."/>
            <person name="Tan C.-H."/>
            <person name="Antoshechkin I."/>
            <person name="Sternberg P.W."/>
            <person name="Goodrich-Blair H."/>
            <person name="Dillman A.R."/>
        </authorList>
    </citation>
    <scope>NUCLEOTIDE SEQUENCE</scope>
    <source>
        <strain evidence="1">PS9179</strain>
        <tissue evidence="1">Whole animal</tissue>
    </source>
</reference>
<comment type="caution">
    <text evidence="1">The sequence shown here is derived from an EMBL/GenBank/DDBJ whole genome shotgun (WGS) entry which is preliminary data.</text>
</comment>
<organism evidence="1 2">
    <name type="scientific">Steinernema hermaphroditum</name>
    <dbReference type="NCBI Taxonomy" id="289476"/>
    <lineage>
        <taxon>Eukaryota</taxon>
        <taxon>Metazoa</taxon>
        <taxon>Ecdysozoa</taxon>
        <taxon>Nematoda</taxon>
        <taxon>Chromadorea</taxon>
        <taxon>Rhabditida</taxon>
        <taxon>Tylenchina</taxon>
        <taxon>Panagrolaimomorpha</taxon>
        <taxon>Strongyloidoidea</taxon>
        <taxon>Steinernematidae</taxon>
        <taxon>Steinernema</taxon>
    </lineage>
</organism>
<dbReference type="AlphaFoldDB" id="A0AA39LYZ4"/>
<evidence type="ECO:0000313" key="1">
    <source>
        <dbReference type="EMBL" id="KAK0414440.1"/>
    </source>
</evidence>
<proteinExistence type="predicted"/>
<protein>
    <submittedName>
        <fullName evidence="1">Uncharacterized protein</fullName>
    </submittedName>
</protein>
<dbReference type="Proteomes" id="UP001175271">
    <property type="component" value="Unassembled WGS sequence"/>
</dbReference>
<accession>A0AA39LYZ4</accession>
<keyword evidence="2" id="KW-1185">Reference proteome</keyword>
<sequence length="310" mass="36640">MGNKQPKRETSRNSNKDFAYLSHDIIYDIVHLTDVPTNLHQMKGVWGRTARARNKSTMYTQVFKTEDLRMIDKVPEALYGQLYLQPRLWLDSEHGKEFIERILPRFSKLCFRLSIYGGLTDFPAHFKDFLVKQLHSKCLWDLECDIDTDLEIDDDILAFCLSPQVERFLWRAPISSRVVLSIFLDLTSRNVSVNTQRRRFNCEVRKEEIAIIVNRLRLRKCVDGNRYYKRVQNETNPEMTVEIHICADTGDVFLFLQERDDRQMLAFLGGGAVALRKRMYFNVLRHREVEPENLNNEDLEEEVEKYLEPK</sequence>
<dbReference type="EMBL" id="JAUCMV010000002">
    <property type="protein sequence ID" value="KAK0414440.1"/>
    <property type="molecule type" value="Genomic_DNA"/>
</dbReference>
<evidence type="ECO:0000313" key="2">
    <source>
        <dbReference type="Proteomes" id="UP001175271"/>
    </source>
</evidence>
<name>A0AA39LYZ4_9BILA</name>